<organism evidence="9 10">
    <name type="scientific">Algimonas porphyrae</name>
    <dbReference type="NCBI Taxonomy" id="1128113"/>
    <lineage>
        <taxon>Bacteria</taxon>
        <taxon>Pseudomonadati</taxon>
        <taxon>Pseudomonadota</taxon>
        <taxon>Alphaproteobacteria</taxon>
        <taxon>Maricaulales</taxon>
        <taxon>Robiginitomaculaceae</taxon>
        <taxon>Algimonas</taxon>
    </lineage>
</organism>
<evidence type="ECO:0000256" key="4">
    <source>
        <dbReference type="ARBA" id="ARBA00022692"/>
    </source>
</evidence>
<proteinExistence type="predicted"/>
<dbReference type="PANTHER" id="PTHR43549">
    <property type="entry name" value="MULTIDRUG RESISTANCE PROTEIN YPNP-RELATED"/>
    <property type="match status" value="1"/>
</dbReference>
<reference evidence="9" key="2">
    <citation type="submission" date="2023-01" db="EMBL/GenBank/DDBJ databases">
        <title>Draft genome sequence of Algimonas porphyrae strain NBRC 108216.</title>
        <authorList>
            <person name="Sun Q."/>
            <person name="Mori K."/>
        </authorList>
    </citation>
    <scope>NUCLEOTIDE SEQUENCE</scope>
    <source>
        <strain evidence="9">NBRC 108216</strain>
    </source>
</reference>
<evidence type="ECO:0000256" key="6">
    <source>
        <dbReference type="ARBA" id="ARBA00023136"/>
    </source>
</evidence>
<keyword evidence="10" id="KW-1185">Reference proteome</keyword>
<reference evidence="9" key="1">
    <citation type="journal article" date="2014" name="Int. J. Syst. Evol. Microbiol.">
        <title>Complete genome of a new Firmicutes species belonging to the dominant human colonic microbiota ('Ruminococcus bicirculans') reveals two chromosomes and a selective capacity to utilize plant glucans.</title>
        <authorList>
            <consortium name="NISC Comparative Sequencing Program"/>
            <person name="Wegmann U."/>
            <person name="Louis P."/>
            <person name="Goesmann A."/>
            <person name="Henrissat B."/>
            <person name="Duncan S.H."/>
            <person name="Flint H.J."/>
        </authorList>
    </citation>
    <scope>NUCLEOTIDE SEQUENCE</scope>
    <source>
        <strain evidence="9">NBRC 108216</strain>
    </source>
</reference>
<dbReference type="InterPro" id="IPR048279">
    <property type="entry name" value="MdtK-like"/>
</dbReference>
<sequence length="491" mass="51237">MTSPTHSEPGHPAPDATLDSALDPASVPAVGVKPSGAKIDLTQGSIQGHILRMLGPFSLAVIALISTGLVDSFFLGNLGGETNPQAGTIALAALGIAFPLTFIGNSANIGLGAGTMSAISRALGEGEVERARRHGAAAILFALVVMAGLVTLMILTMPSVTRLMGASGEVRSQALSYLAISLPGLVIVSIASMCNNTLRAHGEALLPSSIMILGAILNMVIDPFLIFGLGPFPRMEVAGAALATVIGNTVAAIYGLYLVRFVRRAIDFKGIRLATLRHAWATIASVGVPAMGTNIIVPVGTFFATVAVTRMTSEVGLAAFSLASRLELLSVGLLYALSACIGSVTGQNGGAGRTDRVEEAFRVSYRICIIWSTLMAVVLALIAKPMLGLFSNDPALIEMAVPYFYIVPITIFAYGFVFVTAAGFNALGRPKYGFIFTFIRSLILYAPLVALGAWQGGLFGAFIGIAVSNFLSGLIARYWALNRAPMTARKS</sequence>
<feature type="transmembrane region" description="Helical" evidence="8">
    <location>
        <begin position="135"/>
        <end position="155"/>
    </location>
</feature>
<dbReference type="NCBIfam" id="TIGR00797">
    <property type="entry name" value="matE"/>
    <property type="match status" value="1"/>
</dbReference>
<feature type="transmembrane region" description="Helical" evidence="8">
    <location>
        <begin position="238"/>
        <end position="259"/>
    </location>
</feature>
<feature type="transmembrane region" description="Helical" evidence="8">
    <location>
        <begin position="210"/>
        <end position="232"/>
    </location>
</feature>
<name>A0ABQ5V265_9PROT</name>
<comment type="subcellular location">
    <subcellularLocation>
        <location evidence="1">Cell inner membrane</location>
        <topology evidence="1">Multi-pass membrane protein</topology>
    </subcellularLocation>
</comment>
<protein>
    <submittedName>
        <fullName evidence="9">MATE family efflux transporter</fullName>
    </submittedName>
</protein>
<dbReference type="RefSeq" id="WP_284373406.1">
    <property type="nucleotide sequence ID" value="NZ_BSNJ01000005.1"/>
</dbReference>
<keyword evidence="6 8" id="KW-0472">Membrane</keyword>
<feature type="region of interest" description="Disordered" evidence="7">
    <location>
        <begin position="1"/>
        <end position="20"/>
    </location>
</feature>
<evidence type="ECO:0000256" key="2">
    <source>
        <dbReference type="ARBA" id="ARBA00022448"/>
    </source>
</evidence>
<feature type="transmembrane region" description="Helical" evidence="8">
    <location>
        <begin position="175"/>
        <end position="198"/>
    </location>
</feature>
<dbReference type="InterPro" id="IPR002528">
    <property type="entry name" value="MATE_fam"/>
</dbReference>
<evidence type="ECO:0000256" key="7">
    <source>
        <dbReference type="SAM" id="MobiDB-lite"/>
    </source>
</evidence>
<evidence type="ECO:0000256" key="3">
    <source>
        <dbReference type="ARBA" id="ARBA00022475"/>
    </source>
</evidence>
<feature type="transmembrane region" description="Helical" evidence="8">
    <location>
        <begin position="434"/>
        <end position="454"/>
    </location>
</feature>
<evidence type="ECO:0000313" key="9">
    <source>
        <dbReference type="EMBL" id="GLQ21648.1"/>
    </source>
</evidence>
<feature type="transmembrane region" description="Helical" evidence="8">
    <location>
        <begin position="57"/>
        <end position="76"/>
    </location>
</feature>
<comment type="caution">
    <text evidence="9">The sequence shown here is derived from an EMBL/GenBank/DDBJ whole genome shotgun (WGS) entry which is preliminary data.</text>
</comment>
<feature type="transmembrane region" description="Helical" evidence="8">
    <location>
        <begin position="328"/>
        <end position="351"/>
    </location>
</feature>
<feature type="transmembrane region" description="Helical" evidence="8">
    <location>
        <begin position="363"/>
        <end position="383"/>
    </location>
</feature>
<feature type="transmembrane region" description="Helical" evidence="8">
    <location>
        <begin position="460"/>
        <end position="480"/>
    </location>
</feature>
<dbReference type="PANTHER" id="PTHR43549:SF3">
    <property type="entry name" value="MULTIDRUG RESISTANCE PROTEIN YPNP-RELATED"/>
    <property type="match status" value="1"/>
</dbReference>
<feature type="transmembrane region" description="Helical" evidence="8">
    <location>
        <begin position="403"/>
        <end position="427"/>
    </location>
</feature>
<dbReference type="PIRSF" id="PIRSF006603">
    <property type="entry name" value="DinF"/>
    <property type="match status" value="1"/>
</dbReference>
<feature type="transmembrane region" description="Helical" evidence="8">
    <location>
        <begin position="88"/>
        <end position="114"/>
    </location>
</feature>
<evidence type="ECO:0000256" key="8">
    <source>
        <dbReference type="SAM" id="Phobius"/>
    </source>
</evidence>
<keyword evidence="4 8" id="KW-0812">Transmembrane</keyword>
<evidence type="ECO:0000313" key="10">
    <source>
        <dbReference type="Proteomes" id="UP001161390"/>
    </source>
</evidence>
<evidence type="ECO:0000256" key="1">
    <source>
        <dbReference type="ARBA" id="ARBA00004429"/>
    </source>
</evidence>
<dbReference type="EMBL" id="BSNJ01000005">
    <property type="protein sequence ID" value="GLQ21648.1"/>
    <property type="molecule type" value="Genomic_DNA"/>
</dbReference>
<dbReference type="Proteomes" id="UP001161390">
    <property type="component" value="Unassembled WGS sequence"/>
</dbReference>
<keyword evidence="3" id="KW-1003">Cell membrane</keyword>
<gene>
    <name evidence="9" type="ORF">GCM10007854_26030</name>
</gene>
<dbReference type="InterPro" id="IPR052031">
    <property type="entry name" value="Membrane_Transporter-Flippase"/>
</dbReference>
<keyword evidence="5 8" id="KW-1133">Transmembrane helix</keyword>
<evidence type="ECO:0000256" key="5">
    <source>
        <dbReference type="ARBA" id="ARBA00022989"/>
    </source>
</evidence>
<feature type="transmembrane region" description="Helical" evidence="8">
    <location>
        <begin position="280"/>
        <end position="308"/>
    </location>
</feature>
<accession>A0ABQ5V265</accession>
<dbReference type="Pfam" id="PF01554">
    <property type="entry name" value="MatE"/>
    <property type="match status" value="2"/>
</dbReference>
<keyword evidence="2" id="KW-0813">Transport</keyword>